<name>A0ABS3ZEU3_9GAMM</name>
<organism evidence="9 10">
    <name type="scientific">Marinobacterium alkalitolerans</name>
    <dbReference type="NCBI Taxonomy" id="1542925"/>
    <lineage>
        <taxon>Bacteria</taxon>
        <taxon>Pseudomonadati</taxon>
        <taxon>Pseudomonadota</taxon>
        <taxon>Gammaproteobacteria</taxon>
        <taxon>Oceanospirillales</taxon>
        <taxon>Oceanospirillaceae</taxon>
        <taxon>Marinobacterium</taxon>
    </lineage>
</organism>
<evidence type="ECO:0000256" key="6">
    <source>
        <dbReference type="ARBA" id="ARBA00023136"/>
    </source>
</evidence>
<dbReference type="InterPro" id="IPR036938">
    <property type="entry name" value="PAP2/HPO_sf"/>
</dbReference>
<feature type="transmembrane region" description="Helical" evidence="7">
    <location>
        <begin position="220"/>
        <end position="243"/>
    </location>
</feature>
<dbReference type="SUPFAM" id="SSF48317">
    <property type="entry name" value="Acid phosphatase/Vanadium-dependent haloperoxidase"/>
    <property type="match status" value="1"/>
</dbReference>
<evidence type="ECO:0000256" key="4">
    <source>
        <dbReference type="ARBA" id="ARBA00022692"/>
    </source>
</evidence>
<dbReference type="RefSeq" id="WP_209288513.1">
    <property type="nucleotide sequence ID" value="NZ_JACVEW010000026.1"/>
</dbReference>
<evidence type="ECO:0000313" key="9">
    <source>
        <dbReference type="EMBL" id="MBP0049828.1"/>
    </source>
</evidence>
<keyword evidence="10" id="KW-1185">Reference proteome</keyword>
<dbReference type="PANTHER" id="PTHR30353">
    <property type="entry name" value="INNER MEMBRANE PROTEIN DEDA-RELATED"/>
    <property type="match status" value="1"/>
</dbReference>
<evidence type="ECO:0000256" key="5">
    <source>
        <dbReference type="ARBA" id="ARBA00022989"/>
    </source>
</evidence>
<sequence length="446" mass="48635">MAESLITLPDMPGWALLSLIGLIALAESLAFVGLVLPGVALLFALGFAAGSTDQTLSLCLLLAFVGAVLGDSLSFWLGRHSAPRIRQLRWLQQHPEWIERGERFFQRWGALSIIIGRFVGPLRPVIPFVAGSCRLSPIRFTAYNLASALGWAPAYLLPGYLTGRGLHQLPEHLTPLLWTGAALAFALLVWQQIHLRLHPEGPLYRRLSERMPPDWPPGPLLMMASAAVMFLACSLLSLSPVGVTFNTLTLPPLQRLGELLPALALTLTLPGDLQWALGMALATSLFGSLVLRQSQAWGVFAGTLLVVGLNVALKHLFAIERPVDAPLHTFSFPSGHASAAAAWIALTGVWWSHNRPHALRHWSYLLAAIAMLLIGLSRTLLGVHWPLDVLAGITEGIFVAAGYRLWLYRRPAAAPVTGRWLLACLLATLVYVMLRFEAAAELYRLG</sequence>
<dbReference type="InterPro" id="IPR000326">
    <property type="entry name" value="PAP2/HPO"/>
</dbReference>
<feature type="transmembrane region" description="Helical" evidence="7">
    <location>
        <begin position="55"/>
        <end position="77"/>
    </location>
</feature>
<evidence type="ECO:0000256" key="1">
    <source>
        <dbReference type="ARBA" id="ARBA00004651"/>
    </source>
</evidence>
<dbReference type="Pfam" id="PF01569">
    <property type="entry name" value="PAP2"/>
    <property type="match status" value="1"/>
</dbReference>
<feature type="transmembrane region" description="Helical" evidence="7">
    <location>
        <begin position="389"/>
        <end position="407"/>
    </location>
</feature>
<dbReference type="SMART" id="SM00014">
    <property type="entry name" value="acidPPc"/>
    <property type="match status" value="1"/>
</dbReference>
<comment type="similarity">
    <text evidence="2">Belongs to the DedA family.</text>
</comment>
<keyword evidence="4 7" id="KW-0812">Transmembrane</keyword>
<dbReference type="Gene3D" id="1.20.144.10">
    <property type="entry name" value="Phosphatidic acid phosphatase type 2/haloperoxidase"/>
    <property type="match status" value="1"/>
</dbReference>
<comment type="subcellular location">
    <subcellularLocation>
        <location evidence="1">Cell membrane</location>
        <topology evidence="1">Multi-pass membrane protein</topology>
    </subcellularLocation>
</comment>
<evidence type="ECO:0000259" key="8">
    <source>
        <dbReference type="SMART" id="SM00014"/>
    </source>
</evidence>
<feature type="transmembrane region" description="Helical" evidence="7">
    <location>
        <begin position="330"/>
        <end position="351"/>
    </location>
</feature>
<dbReference type="InterPro" id="IPR032816">
    <property type="entry name" value="VTT_dom"/>
</dbReference>
<feature type="domain" description="Phosphatidic acid phosphatase type 2/haloperoxidase" evidence="8">
    <location>
        <begin position="291"/>
        <end position="404"/>
    </location>
</feature>
<feature type="transmembrane region" description="Helical" evidence="7">
    <location>
        <begin position="363"/>
        <end position="383"/>
    </location>
</feature>
<accession>A0ABS3ZEU3</accession>
<gene>
    <name evidence="9" type="ORF">H9C73_13930</name>
</gene>
<feature type="transmembrane region" description="Helical" evidence="7">
    <location>
        <begin position="142"/>
        <end position="161"/>
    </location>
</feature>
<keyword evidence="5 7" id="KW-1133">Transmembrane helix</keyword>
<feature type="transmembrane region" description="Helical" evidence="7">
    <location>
        <begin position="173"/>
        <end position="190"/>
    </location>
</feature>
<reference evidence="9 10" key="1">
    <citation type="submission" date="2020-09" db="EMBL/GenBank/DDBJ databases">
        <authorList>
            <person name="Tanuku N.R.S."/>
        </authorList>
    </citation>
    <scope>NUCLEOTIDE SEQUENCE [LARGE SCALE GENOMIC DNA]</scope>
    <source>
        <strain evidence="9 10">AK62</strain>
    </source>
</reference>
<proteinExistence type="inferred from homology"/>
<dbReference type="PANTHER" id="PTHR30353:SF15">
    <property type="entry name" value="INNER MEMBRANE PROTEIN YABI"/>
    <property type="match status" value="1"/>
</dbReference>
<feature type="transmembrane region" description="Helical" evidence="7">
    <location>
        <begin position="419"/>
        <end position="436"/>
    </location>
</feature>
<evidence type="ECO:0000256" key="2">
    <source>
        <dbReference type="ARBA" id="ARBA00010792"/>
    </source>
</evidence>
<protein>
    <submittedName>
        <fullName evidence="9">VTT domain-containing protein</fullName>
    </submittedName>
</protein>
<keyword evidence="6 7" id="KW-0472">Membrane</keyword>
<dbReference type="EMBL" id="JACVEW010000026">
    <property type="protein sequence ID" value="MBP0049828.1"/>
    <property type="molecule type" value="Genomic_DNA"/>
</dbReference>
<evidence type="ECO:0000313" key="10">
    <source>
        <dbReference type="Proteomes" id="UP000810171"/>
    </source>
</evidence>
<feature type="transmembrane region" description="Helical" evidence="7">
    <location>
        <begin position="273"/>
        <end position="291"/>
    </location>
</feature>
<evidence type="ECO:0000256" key="7">
    <source>
        <dbReference type="SAM" id="Phobius"/>
    </source>
</evidence>
<dbReference type="Proteomes" id="UP000810171">
    <property type="component" value="Unassembled WGS sequence"/>
</dbReference>
<evidence type="ECO:0000256" key="3">
    <source>
        <dbReference type="ARBA" id="ARBA00022475"/>
    </source>
</evidence>
<comment type="caution">
    <text evidence="9">The sequence shown here is derived from an EMBL/GenBank/DDBJ whole genome shotgun (WGS) entry which is preliminary data.</text>
</comment>
<dbReference type="Pfam" id="PF09335">
    <property type="entry name" value="VTT_dom"/>
    <property type="match status" value="1"/>
</dbReference>
<dbReference type="InterPro" id="IPR032818">
    <property type="entry name" value="DedA-like"/>
</dbReference>
<feature type="transmembrane region" description="Helical" evidence="7">
    <location>
        <begin position="16"/>
        <end position="49"/>
    </location>
</feature>
<feature type="transmembrane region" description="Helical" evidence="7">
    <location>
        <begin position="298"/>
        <end position="318"/>
    </location>
</feature>
<keyword evidence="3" id="KW-1003">Cell membrane</keyword>